<dbReference type="SUPFAM" id="SSF53448">
    <property type="entry name" value="Nucleotide-diphospho-sugar transferases"/>
    <property type="match status" value="1"/>
</dbReference>
<keyword evidence="3" id="KW-1185">Reference proteome</keyword>
<dbReference type="InterPro" id="IPR005835">
    <property type="entry name" value="NTP_transferase_dom"/>
</dbReference>
<dbReference type="OrthoDB" id="9803871at2"/>
<dbReference type="GO" id="GO:0016740">
    <property type="term" value="F:transferase activity"/>
    <property type="evidence" value="ECO:0007669"/>
    <property type="project" value="UniProtKB-KW"/>
</dbReference>
<dbReference type="PANTHER" id="PTHR42883">
    <property type="entry name" value="GLUCOSE-1-PHOSPHATE THYMIDYLTRANSFERASE"/>
    <property type="match status" value="1"/>
</dbReference>
<feature type="domain" description="Nucleotidyl transferase" evidence="1">
    <location>
        <begin position="2"/>
        <end position="235"/>
    </location>
</feature>
<reference evidence="3" key="1">
    <citation type="submission" date="2016-10" db="EMBL/GenBank/DDBJ databases">
        <authorList>
            <person name="Varghese N."/>
            <person name="Submissions S."/>
        </authorList>
    </citation>
    <scope>NUCLEOTIDE SEQUENCE [LARGE SCALE GENOMIC DNA]</scope>
    <source>
        <strain evidence="3">CGMCC 1.10784</strain>
    </source>
</reference>
<dbReference type="Pfam" id="PF00483">
    <property type="entry name" value="NTP_transferase"/>
    <property type="match status" value="1"/>
</dbReference>
<dbReference type="PANTHER" id="PTHR42883:SF2">
    <property type="entry name" value="THYMIDYLYLTRANSFERASE"/>
    <property type="match status" value="1"/>
</dbReference>
<evidence type="ECO:0000313" key="2">
    <source>
        <dbReference type="EMBL" id="SFF17239.1"/>
    </source>
</evidence>
<dbReference type="Gene3D" id="3.90.550.10">
    <property type="entry name" value="Spore Coat Polysaccharide Biosynthesis Protein SpsA, Chain A"/>
    <property type="match status" value="1"/>
</dbReference>
<organism evidence="2 3">
    <name type="scientific">Paenibacillus catalpae</name>
    <dbReference type="NCBI Taxonomy" id="1045775"/>
    <lineage>
        <taxon>Bacteria</taxon>
        <taxon>Bacillati</taxon>
        <taxon>Bacillota</taxon>
        <taxon>Bacilli</taxon>
        <taxon>Bacillales</taxon>
        <taxon>Paenibacillaceae</taxon>
        <taxon>Paenibacillus</taxon>
    </lineage>
</organism>
<evidence type="ECO:0000313" key="3">
    <source>
        <dbReference type="Proteomes" id="UP000198855"/>
    </source>
</evidence>
<dbReference type="Proteomes" id="UP000198855">
    <property type="component" value="Unassembled WGS sequence"/>
</dbReference>
<dbReference type="InterPro" id="IPR029044">
    <property type="entry name" value="Nucleotide-diphossugar_trans"/>
</dbReference>
<evidence type="ECO:0000259" key="1">
    <source>
        <dbReference type="Pfam" id="PF00483"/>
    </source>
</evidence>
<dbReference type="InterPro" id="IPR005908">
    <property type="entry name" value="G1P_thy_trans_l"/>
</dbReference>
<protein>
    <submittedName>
        <fullName evidence="2">Glucose-1-phosphate thymidylyltransferase</fullName>
    </submittedName>
</protein>
<name>A0A1I2GJN2_9BACL</name>
<dbReference type="STRING" id="1045775.SAMN05216378_5274"/>
<dbReference type="CDD" id="cd04189">
    <property type="entry name" value="G1P_TT_long"/>
    <property type="match status" value="1"/>
</dbReference>
<dbReference type="AlphaFoldDB" id="A0A1I2GJN2"/>
<dbReference type="Gene3D" id="2.160.10.10">
    <property type="entry name" value="Hexapeptide repeat proteins"/>
    <property type="match status" value="1"/>
</dbReference>
<accession>A0A1I2GJN2</accession>
<proteinExistence type="predicted"/>
<gene>
    <name evidence="2" type="ORF">SAMN05216378_5274</name>
</gene>
<sequence>MKGLILCAGKGSRLYPFTNNLPKTLIPVANTPLLQLSIVKLMELGIDRIGVVIHPSQEADIRGQFGEGEALGISITYIYQHEAKGIANALKQAKDYISGDAFLLLLGDNLISAPLSDLKSDVEFGGVQASLLLAEVAVPQDYGIAEIQDSRIIGLEEKPAHPKSNLAVLGGYAFTKEIFDAVDEITPSKRGEYEITDAIQWLIDQQHAVAYHVTDQLNIDVGTMDRWLLANQKLLDAKALKKRVHDSVRLERCTIVEPVSIEKDCVLKDCQVGPYVSIGAGSKLENCQIENSIILNGVHMKDLTFPIKNVVIGEHSIVSGVLIDKEVTEP</sequence>
<dbReference type="EMBL" id="FOMT01000006">
    <property type="protein sequence ID" value="SFF17239.1"/>
    <property type="molecule type" value="Genomic_DNA"/>
</dbReference>
<dbReference type="RefSeq" id="WP_091189426.1">
    <property type="nucleotide sequence ID" value="NZ_FOMT01000006.1"/>
</dbReference>
<keyword evidence="2" id="KW-0808">Transferase</keyword>